<dbReference type="Proteomes" id="UP000184330">
    <property type="component" value="Unassembled WGS sequence"/>
</dbReference>
<dbReference type="STRING" id="576137.A0A1L7WX75"/>
<dbReference type="Pfam" id="PF04389">
    <property type="entry name" value="Peptidase_M28"/>
    <property type="match status" value="1"/>
</dbReference>
<organism evidence="3 4">
    <name type="scientific">Phialocephala subalpina</name>
    <dbReference type="NCBI Taxonomy" id="576137"/>
    <lineage>
        <taxon>Eukaryota</taxon>
        <taxon>Fungi</taxon>
        <taxon>Dikarya</taxon>
        <taxon>Ascomycota</taxon>
        <taxon>Pezizomycotina</taxon>
        <taxon>Leotiomycetes</taxon>
        <taxon>Helotiales</taxon>
        <taxon>Mollisiaceae</taxon>
        <taxon>Phialocephala</taxon>
        <taxon>Phialocephala fortinii species complex</taxon>
    </lineage>
</organism>
<keyword evidence="1" id="KW-0378">Hydrolase</keyword>
<protein>
    <recommendedName>
        <fullName evidence="1">Peptide hydrolase</fullName>
        <ecNumber evidence="1">3.4.-.-</ecNumber>
    </recommendedName>
</protein>
<dbReference type="InterPro" id="IPR007484">
    <property type="entry name" value="Peptidase_M28"/>
</dbReference>
<dbReference type="GO" id="GO:0006508">
    <property type="term" value="P:proteolysis"/>
    <property type="evidence" value="ECO:0007669"/>
    <property type="project" value="UniProtKB-KW"/>
</dbReference>
<keyword evidence="3" id="KW-0482">Metalloprotease</keyword>
<dbReference type="EMBL" id="FJOG01000009">
    <property type="protein sequence ID" value="CZR57365.1"/>
    <property type="molecule type" value="Genomic_DNA"/>
</dbReference>
<comment type="similarity">
    <text evidence="1">Belongs to the peptidase M28 family.</text>
</comment>
<keyword evidence="1" id="KW-0732">Signal</keyword>
<sequence length="427" mass="46424">MASSIVAAVLLLSSFVASTESIQKYQWSYDTTTAAIPFPTDLCAINAWPTEQPGAPYTAKLPDAELTAILGEVDPVRIQAIIEKLASFGTRHTLSTQTDPVRGIGAARDWLTLLEQYKGFAEERSSDPERYVVVSASGVAISMELAHAMAKHRTAATMIFAAVAGEEQGLYGSAYLARIFSIRLDNVEGMWKNDIVGSLIGDDGKNRSSIIRVFAQGLPTTKTATRASQRLSIGGENDSPARQLGRFTRDVANNNVTGMSVELVYRADRYLRGGDHMPFLAAGYAAARFTEPREDFAHQRRDVQMMDNGTQYGDLSEFCDFYYISRVGKVTGAAAWSLAMAPDVPKNVTVDTAGLTNDSSLKWVKVAGAAGYEIVWRPTSERFWTHVIGVGEVSNATVRVSKDNMEFGVRSVGANGYRSLAVFPFPG</sequence>
<dbReference type="OrthoDB" id="10013407at2759"/>
<dbReference type="Gene3D" id="3.40.630.10">
    <property type="entry name" value="Zn peptidases"/>
    <property type="match status" value="1"/>
</dbReference>
<evidence type="ECO:0000313" key="4">
    <source>
        <dbReference type="Proteomes" id="UP000184330"/>
    </source>
</evidence>
<keyword evidence="1" id="KW-0862">Zinc</keyword>
<keyword evidence="1 3" id="KW-0645">Protease</keyword>
<evidence type="ECO:0000259" key="2">
    <source>
        <dbReference type="Pfam" id="PF04389"/>
    </source>
</evidence>
<proteinExistence type="inferred from homology"/>
<evidence type="ECO:0000313" key="3">
    <source>
        <dbReference type="EMBL" id="CZR57365.1"/>
    </source>
</evidence>
<dbReference type="AlphaFoldDB" id="A0A1L7WX75"/>
<dbReference type="GO" id="GO:0046872">
    <property type="term" value="F:metal ion binding"/>
    <property type="evidence" value="ECO:0007669"/>
    <property type="project" value="UniProtKB-KW"/>
</dbReference>
<dbReference type="GO" id="GO:0008237">
    <property type="term" value="F:metallopeptidase activity"/>
    <property type="evidence" value="ECO:0007669"/>
    <property type="project" value="UniProtKB-KW"/>
</dbReference>
<keyword evidence="4" id="KW-1185">Reference proteome</keyword>
<accession>A0A1L7WX75</accession>
<dbReference type="SUPFAM" id="SSF53187">
    <property type="entry name" value="Zn-dependent exopeptidases"/>
    <property type="match status" value="1"/>
</dbReference>
<feature type="domain" description="Peptidase M28" evidence="2">
    <location>
        <begin position="135"/>
        <end position="303"/>
    </location>
</feature>
<name>A0A1L7WX75_9HELO</name>
<reference evidence="3 4" key="1">
    <citation type="submission" date="2016-03" db="EMBL/GenBank/DDBJ databases">
        <authorList>
            <person name="Ploux O."/>
        </authorList>
    </citation>
    <scope>NUCLEOTIDE SEQUENCE [LARGE SCALE GENOMIC DNA]</scope>
    <source>
        <strain evidence="3 4">UAMH 11012</strain>
    </source>
</reference>
<evidence type="ECO:0000256" key="1">
    <source>
        <dbReference type="RuleBase" id="RU361240"/>
    </source>
</evidence>
<gene>
    <name evidence="3" type="ORF">PAC_07254</name>
</gene>
<feature type="chain" id="PRO_5009734633" description="Peptide hydrolase" evidence="1">
    <location>
        <begin position="22"/>
        <end position="427"/>
    </location>
</feature>
<dbReference type="EC" id="3.4.-.-" evidence="1"/>
<feature type="signal peptide" evidence="1">
    <location>
        <begin position="1"/>
        <end position="21"/>
    </location>
</feature>
<keyword evidence="1" id="KW-0479">Metal-binding</keyword>